<accession>A0A4R9KC20</accession>
<dbReference type="InterPro" id="IPR025833">
    <property type="entry name" value="GDYXXLXY"/>
</dbReference>
<evidence type="ECO:0000313" key="1">
    <source>
        <dbReference type="EMBL" id="TGL62403.1"/>
    </source>
</evidence>
<name>A0A4R9KC20_9LEPT</name>
<dbReference type="OrthoDB" id="4868247at2"/>
<dbReference type="AlphaFoldDB" id="A0A4R9KC20"/>
<comment type="caution">
    <text evidence="1">The sequence shown here is derived from an EMBL/GenBank/DDBJ whole genome shotgun (WGS) entry which is preliminary data.</text>
</comment>
<organism evidence="1 2">
    <name type="scientific">Leptospira sarikeiensis</name>
    <dbReference type="NCBI Taxonomy" id="2484943"/>
    <lineage>
        <taxon>Bacteria</taxon>
        <taxon>Pseudomonadati</taxon>
        <taxon>Spirochaetota</taxon>
        <taxon>Spirochaetia</taxon>
        <taxon>Leptospirales</taxon>
        <taxon>Leptospiraceae</taxon>
        <taxon>Leptospira</taxon>
    </lineage>
</organism>
<dbReference type="RefSeq" id="WP_135649110.1">
    <property type="nucleotide sequence ID" value="NZ_RQGF01000016.1"/>
</dbReference>
<reference evidence="1" key="1">
    <citation type="journal article" date="2019" name="PLoS Negl. Trop. Dis.">
        <title>Revisiting the worldwide diversity of Leptospira species in the environment.</title>
        <authorList>
            <person name="Vincent A.T."/>
            <person name="Schiettekatte O."/>
            <person name="Bourhy P."/>
            <person name="Veyrier F.J."/>
            <person name="Picardeau M."/>
        </authorList>
    </citation>
    <scope>NUCLEOTIDE SEQUENCE [LARGE SCALE GENOMIC DNA]</scope>
    <source>
        <strain evidence="1">201702455</strain>
    </source>
</reference>
<proteinExistence type="predicted"/>
<evidence type="ECO:0000313" key="2">
    <source>
        <dbReference type="Proteomes" id="UP000297762"/>
    </source>
</evidence>
<gene>
    <name evidence="1" type="ORF">EHQ64_08765</name>
</gene>
<protein>
    <submittedName>
        <fullName evidence="1">GDYXXLXY protein</fullName>
    </submittedName>
</protein>
<dbReference type="Pfam" id="PF14345">
    <property type="entry name" value="GDYXXLXY"/>
    <property type="match status" value="1"/>
</dbReference>
<keyword evidence="2" id="KW-1185">Reference proteome</keyword>
<dbReference type="EMBL" id="RQGF01000016">
    <property type="protein sequence ID" value="TGL62403.1"/>
    <property type="molecule type" value="Genomic_DNA"/>
</dbReference>
<dbReference type="Proteomes" id="UP000297762">
    <property type="component" value="Unassembled WGS sequence"/>
</dbReference>
<sequence length="183" mass="21214">MKRFYISIISIFLPILVLASVAFERELDLKNGKILILPITGYDPRDLLAGHYMQFQIDPKYSTDICQRNDYVASVSGEDTKESRLDKKEACVCFDSREPSEYEVQFFSDCSEILTSSSCWNYVKGECRYGNFQYPFRKYFIPEANAKELEDKLREPGARIQLRMDKEGNGLIEKIIFPEKSAQ</sequence>